<feature type="region of interest" description="Disordered" evidence="1">
    <location>
        <begin position="13"/>
        <end position="200"/>
    </location>
</feature>
<feature type="compositionally biased region" description="Basic and acidic residues" evidence="1">
    <location>
        <begin position="69"/>
        <end position="86"/>
    </location>
</feature>
<feature type="compositionally biased region" description="Low complexity" evidence="1">
    <location>
        <begin position="184"/>
        <end position="194"/>
    </location>
</feature>
<gene>
    <name evidence="2" type="ORF">DDE74_24510</name>
</gene>
<feature type="compositionally biased region" description="Basic and acidic residues" evidence="1">
    <location>
        <begin position="221"/>
        <end position="234"/>
    </location>
</feature>
<feature type="region of interest" description="Disordered" evidence="1">
    <location>
        <begin position="212"/>
        <end position="249"/>
    </location>
</feature>
<dbReference type="Proteomes" id="UP000275579">
    <property type="component" value="Chromosome"/>
</dbReference>
<dbReference type="EMBL" id="CP029042">
    <property type="protein sequence ID" value="AZS73692.1"/>
    <property type="molecule type" value="Genomic_DNA"/>
</dbReference>
<organism evidence="2 3">
    <name type="scientific">Streptomyces lydicus</name>
    <dbReference type="NCBI Taxonomy" id="47763"/>
    <lineage>
        <taxon>Bacteria</taxon>
        <taxon>Bacillati</taxon>
        <taxon>Actinomycetota</taxon>
        <taxon>Actinomycetes</taxon>
        <taxon>Kitasatosporales</taxon>
        <taxon>Streptomycetaceae</taxon>
        <taxon>Streptomyces</taxon>
    </lineage>
</organism>
<evidence type="ECO:0000313" key="2">
    <source>
        <dbReference type="EMBL" id="AZS73692.1"/>
    </source>
</evidence>
<reference evidence="2 3" key="1">
    <citation type="submission" date="2018-04" db="EMBL/GenBank/DDBJ databases">
        <title>Complete genome sequences of Streptomyces lydicus strain WYEC and characterization of antagonistic properties of biological control agents.</title>
        <authorList>
            <person name="Mariita R.M."/>
            <person name="Sello J.K."/>
        </authorList>
    </citation>
    <scope>NUCLEOTIDE SEQUENCE [LARGE SCALE GENOMIC DNA]</scope>
    <source>
        <strain evidence="2 3">WYEC 108</strain>
    </source>
</reference>
<evidence type="ECO:0000313" key="3">
    <source>
        <dbReference type="Proteomes" id="UP000275579"/>
    </source>
</evidence>
<sequence>MPDYFDRLLARYAPAPGGAFPGSGRTDRAGRTLVRPRLPGPFERIEALSGPAAEPDGPAPRAPQAPRSARSEEGQIRYEREIRTNERQTVLRTEVPRQDEGPDPAERQLRPADGLLRPTTDPGPGPRPGSTGAVRPRRTAGTRTGDDLAAHPTASTLVLPGFDTAPVAPVTPLRPRTDEPPTARPAARATAAGRRGQRAAERVVHVQIGRLEVSAAGPERPAADRPARTERREPTLSLADYLARGERTH</sequence>
<proteinExistence type="predicted"/>
<dbReference type="RefSeq" id="WP_127152647.1">
    <property type="nucleotide sequence ID" value="NZ_CP029042.1"/>
</dbReference>
<protein>
    <submittedName>
        <fullName evidence="2">Uncharacterized protein</fullName>
    </submittedName>
</protein>
<accession>A0A3S9YFA6</accession>
<name>A0A3S9YFA6_9ACTN</name>
<feature type="compositionally biased region" description="Basic and acidic residues" evidence="1">
    <location>
        <begin position="94"/>
        <end position="110"/>
    </location>
</feature>
<dbReference type="AlphaFoldDB" id="A0A3S9YFA6"/>
<evidence type="ECO:0000256" key="1">
    <source>
        <dbReference type="SAM" id="MobiDB-lite"/>
    </source>
</evidence>